<evidence type="ECO:0000256" key="3">
    <source>
        <dbReference type="ARBA" id="ARBA00022729"/>
    </source>
</evidence>
<dbReference type="PROSITE" id="PS50234">
    <property type="entry name" value="VWFA"/>
    <property type="match status" value="1"/>
</dbReference>
<comment type="caution">
    <text evidence="7">The sequence shown here is derived from an EMBL/GenBank/DDBJ whole genome shotgun (WGS) entry which is preliminary data.</text>
</comment>
<evidence type="ECO:0000256" key="1">
    <source>
        <dbReference type="ARBA" id="ARBA00004613"/>
    </source>
</evidence>
<dbReference type="GO" id="GO:0005581">
    <property type="term" value="C:collagen trimer"/>
    <property type="evidence" value="ECO:0007669"/>
    <property type="project" value="UniProtKB-KW"/>
</dbReference>
<dbReference type="PANTHER" id="PTHR24020">
    <property type="entry name" value="COLLAGEN ALPHA"/>
    <property type="match status" value="1"/>
</dbReference>
<accession>A0A210PDP5</accession>
<keyword evidence="7" id="KW-0176">Collagen</keyword>
<dbReference type="SMART" id="SM00327">
    <property type="entry name" value="VWA"/>
    <property type="match status" value="1"/>
</dbReference>
<keyword evidence="4" id="KW-0677">Repeat</keyword>
<keyword evidence="5" id="KW-0325">Glycoprotein</keyword>
<reference evidence="7 8" key="1">
    <citation type="journal article" date="2017" name="Nat. Ecol. Evol.">
        <title>Scallop genome provides insights into evolution of bilaterian karyotype and development.</title>
        <authorList>
            <person name="Wang S."/>
            <person name="Zhang J."/>
            <person name="Jiao W."/>
            <person name="Li J."/>
            <person name="Xun X."/>
            <person name="Sun Y."/>
            <person name="Guo X."/>
            <person name="Huan P."/>
            <person name="Dong B."/>
            <person name="Zhang L."/>
            <person name="Hu X."/>
            <person name="Sun X."/>
            <person name="Wang J."/>
            <person name="Zhao C."/>
            <person name="Wang Y."/>
            <person name="Wang D."/>
            <person name="Huang X."/>
            <person name="Wang R."/>
            <person name="Lv J."/>
            <person name="Li Y."/>
            <person name="Zhang Z."/>
            <person name="Liu B."/>
            <person name="Lu W."/>
            <person name="Hui Y."/>
            <person name="Liang J."/>
            <person name="Zhou Z."/>
            <person name="Hou R."/>
            <person name="Li X."/>
            <person name="Liu Y."/>
            <person name="Li H."/>
            <person name="Ning X."/>
            <person name="Lin Y."/>
            <person name="Zhao L."/>
            <person name="Xing Q."/>
            <person name="Dou J."/>
            <person name="Li Y."/>
            <person name="Mao J."/>
            <person name="Guo H."/>
            <person name="Dou H."/>
            <person name="Li T."/>
            <person name="Mu C."/>
            <person name="Jiang W."/>
            <person name="Fu Q."/>
            <person name="Fu X."/>
            <person name="Miao Y."/>
            <person name="Liu J."/>
            <person name="Yu Q."/>
            <person name="Li R."/>
            <person name="Liao H."/>
            <person name="Li X."/>
            <person name="Kong Y."/>
            <person name="Jiang Z."/>
            <person name="Chourrout D."/>
            <person name="Li R."/>
            <person name="Bao Z."/>
        </authorList>
    </citation>
    <scope>NUCLEOTIDE SEQUENCE [LARGE SCALE GENOMIC DNA]</scope>
    <source>
        <strain evidence="7 8">PY_sf001</strain>
    </source>
</reference>
<dbReference type="Proteomes" id="UP000242188">
    <property type="component" value="Unassembled WGS sequence"/>
</dbReference>
<proteinExistence type="predicted"/>
<gene>
    <name evidence="7" type="ORF">KP79_PYT24763</name>
</gene>
<dbReference type="InterPro" id="IPR050525">
    <property type="entry name" value="ECM_Assembly_Org"/>
</dbReference>
<dbReference type="PANTHER" id="PTHR24020:SF20">
    <property type="entry name" value="PH DOMAIN-CONTAINING PROTEIN"/>
    <property type="match status" value="1"/>
</dbReference>
<dbReference type="GO" id="GO:0005576">
    <property type="term" value="C:extracellular region"/>
    <property type="evidence" value="ECO:0007669"/>
    <property type="project" value="UniProtKB-SubCell"/>
</dbReference>
<dbReference type="PRINTS" id="PR00453">
    <property type="entry name" value="VWFADOMAIN"/>
</dbReference>
<protein>
    <submittedName>
        <fullName evidence="7">Collagen alpha-1(XII) chain</fullName>
    </submittedName>
</protein>
<keyword evidence="2" id="KW-0964">Secreted</keyword>
<comment type="subcellular location">
    <subcellularLocation>
        <location evidence="1">Secreted</location>
    </subcellularLocation>
</comment>
<dbReference type="SUPFAM" id="SSF53300">
    <property type="entry name" value="vWA-like"/>
    <property type="match status" value="1"/>
</dbReference>
<evidence type="ECO:0000259" key="6">
    <source>
        <dbReference type="PROSITE" id="PS50234"/>
    </source>
</evidence>
<dbReference type="Gene3D" id="3.40.50.410">
    <property type="entry name" value="von Willebrand factor, type A domain"/>
    <property type="match status" value="1"/>
</dbReference>
<name>A0A210PDP5_MIZYE</name>
<organism evidence="7 8">
    <name type="scientific">Mizuhopecten yessoensis</name>
    <name type="common">Japanese scallop</name>
    <name type="synonym">Patinopecten yessoensis</name>
    <dbReference type="NCBI Taxonomy" id="6573"/>
    <lineage>
        <taxon>Eukaryota</taxon>
        <taxon>Metazoa</taxon>
        <taxon>Spiralia</taxon>
        <taxon>Lophotrochozoa</taxon>
        <taxon>Mollusca</taxon>
        <taxon>Bivalvia</taxon>
        <taxon>Autobranchia</taxon>
        <taxon>Pteriomorphia</taxon>
        <taxon>Pectinida</taxon>
        <taxon>Pectinoidea</taxon>
        <taxon>Pectinidae</taxon>
        <taxon>Mizuhopecten</taxon>
    </lineage>
</organism>
<dbReference type="InterPro" id="IPR002035">
    <property type="entry name" value="VWF_A"/>
</dbReference>
<keyword evidence="3" id="KW-0732">Signal</keyword>
<dbReference type="OrthoDB" id="10256829at2759"/>
<dbReference type="AlphaFoldDB" id="A0A210PDP5"/>
<feature type="domain" description="VWFA" evidence="6">
    <location>
        <begin position="25"/>
        <end position="201"/>
    </location>
</feature>
<evidence type="ECO:0000256" key="4">
    <source>
        <dbReference type="ARBA" id="ARBA00022737"/>
    </source>
</evidence>
<keyword evidence="8" id="KW-1185">Reference proteome</keyword>
<dbReference type="Pfam" id="PF00092">
    <property type="entry name" value="VWA"/>
    <property type="match status" value="1"/>
</dbReference>
<dbReference type="InterPro" id="IPR036465">
    <property type="entry name" value="vWFA_dom_sf"/>
</dbReference>
<dbReference type="EMBL" id="NEDP02079586">
    <property type="protein sequence ID" value="OWF34620.1"/>
    <property type="molecule type" value="Genomic_DNA"/>
</dbReference>
<evidence type="ECO:0000313" key="7">
    <source>
        <dbReference type="EMBL" id="OWF34620.1"/>
    </source>
</evidence>
<evidence type="ECO:0000256" key="5">
    <source>
        <dbReference type="ARBA" id="ARBA00023180"/>
    </source>
</evidence>
<dbReference type="FunFam" id="3.40.50.410:FF:000004">
    <property type="entry name" value="collagen alpha-6(VI) chain"/>
    <property type="match status" value="1"/>
</dbReference>
<evidence type="ECO:0000313" key="8">
    <source>
        <dbReference type="Proteomes" id="UP000242188"/>
    </source>
</evidence>
<evidence type="ECO:0000256" key="2">
    <source>
        <dbReference type="ARBA" id="ARBA00022525"/>
    </source>
</evidence>
<sequence>MPLIKNLQNISIVAVEYFCGNTPADVVFLIDSSNSIWGPDFLRQVNFINDVVDMFQIGENRTRIGLATYSSDVHTEFHLNENFDRPSLHQSLSRVRQRRGFVTNTKLAIWTMRRKMFSERRGARPGVVKVAVVLTDGQSNSVVRTVWEAMKARREGIHMFAIGIGSFINRRELRGIASKPTHDYMFQVSNFQALESIKNILAIKTCVGMYTIRSLNS</sequence>